<dbReference type="AlphaFoldDB" id="A0A3N4HRS3"/>
<evidence type="ECO:0000313" key="3">
    <source>
        <dbReference type="Proteomes" id="UP000275078"/>
    </source>
</evidence>
<keyword evidence="1" id="KW-1133">Transmembrane helix</keyword>
<gene>
    <name evidence="2" type="ORF">BJ508DRAFT_311030</name>
</gene>
<feature type="transmembrane region" description="Helical" evidence="1">
    <location>
        <begin position="100"/>
        <end position="122"/>
    </location>
</feature>
<evidence type="ECO:0000313" key="2">
    <source>
        <dbReference type="EMBL" id="RPA76522.1"/>
    </source>
</evidence>
<keyword evidence="3" id="KW-1185">Reference proteome</keyword>
<sequence length="137" mass="15157">MPESIPPIPFQSHLRLLLPPDSFSSFQPPTPSSELPASNKSCITLSIISTRTANMARHQKRSLQSELEKVVGNALLAAVIGTFIYLLFPRLFETVKTFVQIFLTAVVIQGIVIAVGLICILVRHMESAQYRRTGCYA</sequence>
<dbReference type="EMBL" id="ML119743">
    <property type="protein sequence ID" value="RPA76522.1"/>
    <property type="molecule type" value="Genomic_DNA"/>
</dbReference>
<evidence type="ECO:0000256" key="1">
    <source>
        <dbReference type="SAM" id="Phobius"/>
    </source>
</evidence>
<dbReference type="Proteomes" id="UP000275078">
    <property type="component" value="Unassembled WGS sequence"/>
</dbReference>
<name>A0A3N4HRS3_ASCIM</name>
<keyword evidence="1" id="KW-0472">Membrane</keyword>
<keyword evidence="1" id="KW-0812">Transmembrane</keyword>
<reference evidence="2 3" key="1">
    <citation type="journal article" date="2018" name="Nat. Ecol. Evol.">
        <title>Pezizomycetes genomes reveal the molecular basis of ectomycorrhizal truffle lifestyle.</title>
        <authorList>
            <person name="Murat C."/>
            <person name="Payen T."/>
            <person name="Noel B."/>
            <person name="Kuo A."/>
            <person name="Morin E."/>
            <person name="Chen J."/>
            <person name="Kohler A."/>
            <person name="Krizsan K."/>
            <person name="Balestrini R."/>
            <person name="Da Silva C."/>
            <person name="Montanini B."/>
            <person name="Hainaut M."/>
            <person name="Levati E."/>
            <person name="Barry K.W."/>
            <person name="Belfiori B."/>
            <person name="Cichocki N."/>
            <person name="Clum A."/>
            <person name="Dockter R.B."/>
            <person name="Fauchery L."/>
            <person name="Guy J."/>
            <person name="Iotti M."/>
            <person name="Le Tacon F."/>
            <person name="Lindquist E.A."/>
            <person name="Lipzen A."/>
            <person name="Malagnac F."/>
            <person name="Mello A."/>
            <person name="Molinier V."/>
            <person name="Miyauchi S."/>
            <person name="Poulain J."/>
            <person name="Riccioni C."/>
            <person name="Rubini A."/>
            <person name="Sitrit Y."/>
            <person name="Splivallo R."/>
            <person name="Traeger S."/>
            <person name="Wang M."/>
            <person name="Zifcakova L."/>
            <person name="Wipf D."/>
            <person name="Zambonelli A."/>
            <person name="Paolocci F."/>
            <person name="Nowrousian M."/>
            <person name="Ottonello S."/>
            <person name="Baldrian P."/>
            <person name="Spatafora J.W."/>
            <person name="Henrissat B."/>
            <person name="Nagy L.G."/>
            <person name="Aury J.M."/>
            <person name="Wincker P."/>
            <person name="Grigoriev I.V."/>
            <person name="Bonfante P."/>
            <person name="Martin F.M."/>
        </authorList>
    </citation>
    <scope>NUCLEOTIDE SEQUENCE [LARGE SCALE GENOMIC DNA]</scope>
    <source>
        <strain evidence="2 3">RN42</strain>
    </source>
</reference>
<protein>
    <submittedName>
        <fullName evidence="2">Uncharacterized protein</fullName>
    </submittedName>
</protein>
<feature type="transmembrane region" description="Helical" evidence="1">
    <location>
        <begin position="70"/>
        <end position="88"/>
    </location>
</feature>
<proteinExistence type="predicted"/>
<organism evidence="2 3">
    <name type="scientific">Ascobolus immersus RN42</name>
    <dbReference type="NCBI Taxonomy" id="1160509"/>
    <lineage>
        <taxon>Eukaryota</taxon>
        <taxon>Fungi</taxon>
        <taxon>Dikarya</taxon>
        <taxon>Ascomycota</taxon>
        <taxon>Pezizomycotina</taxon>
        <taxon>Pezizomycetes</taxon>
        <taxon>Pezizales</taxon>
        <taxon>Ascobolaceae</taxon>
        <taxon>Ascobolus</taxon>
    </lineage>
</organism>
<accession>A0A3N4HRS3</accession>